<gene>
    <name evidence="2" type="ORF">M9Y10_028783</name>
</gene>
<feature type="compositionally biased region" description="Low complexity" evidence="1">
    <location>
        <begin position="35"/>
        <end position="55"/>
    </location>
</feature>
<dbReference type="Proteomes" id="UP001470230">
    <property type="component" value="Unassembled WGS sequence"/>
</dbReference>
<feature type="compositionally biased region" description="Polar residues" evidence="1">
    <location>
        <begin position="18"/>
        <end position="34"/>
    </location>
</feature>
<organism evidence="2 3">
    <name type="scientific">Tritrichomonas musculus</name>
    <dbReference type="NCBI Taxonomy" id="1915356"/>
    <lineage>
        <taxon>Eukaryota</taxon>
        <taxon>Metamonada</taxon>
        <taxon>Parabasalia</taxon>
        <taxon>Tritrichomonadida</taxon>
        <taxon>Tritrichomonadidae</taxon>
        <taxon>Tritrichomonas</taxon>
    </lineage>
</organism>
<proteinExistence type="predicted"/>
<keyword evidence="3" id="KW-1185">Reference proteome</keyword>
<reference evidence="2 3" key="1">
    <citation type="submission" date="2024-04" db="EMBL/GenBank/DDBJ databases">
        <title>Tritrichomonas musculus Genome.</title>
        <authorList>
            <person name="Alves-Ferreira E."/>
            <person name="Grigg M."/>
            <person name="Lorenzi H."/>
            <person name="Galac M."/>
        </authorList>
    </citation>
    <scope>NUCLEOTIDE SEQUENCE [LARGE SCALE GENOMIC DNA]</scope>
    <source>
        <strain evidence="2 3">EAF2021</strain>
    </source>
</reference>
<name>A0ABR2KKA9_9EUKA</name>
<evidence type="ECO:0000313" key="3">
    <source>
        <dbReference type="Proteomes" id="UP001470230"/>
    </source>
</evidence>
<protein>
    <recommendedName>
        <fullName evidence="4">Tubby C-terminal domain-containing protein</fullName>
    </recommendedName>
</protein>
<feature type="compositionally biased region" description="Polar residues" evidence="1">
    <location>
        <begin position="143"/>
        <end position="181"/>
    </location>
</feature>
<accession>A0ABR2KKA9</accession>
<feature type="region of interest" description="Disordered" evidence="1">
    <location>
        <begin position="1"/>
        <end position="217"/>
    </location>
</feature>
<feature type="region of interest" description="Disordered" evidence="1">
    <location>
        <begin position="277"/>
        <end position="298"/>
    </location>
</feature>
<comment type="caution">
    <text evidence="2">The sequence shown here is derived from an EMBL/GenBank/DDBJ whole genome shotgun (WGS) entry which is preliminary data.</text>
</comment>
<feature type="compositionally biased region" description="Low complexity" evidence="1">
    <location>
        <begin position="193"/>
        <end position="211"/>
    </location>
</feature>
<evidence type="ECO:0000256" key="1">
    <source>
        <dbReference type="SAM" id="MobiDB-lite"/>
    </source>
</evidence>
<evidence type="ECO:0008006" key="4">
    <source>
        <dbReference type="Google" id="ProtNLM"/>
    </source>
</evidence>
<sequence length="516" mass="57843">MRGGMNARRNPVSPRGNMPSNASSPRSRVNINVPSGSDDYSYDENYSGYSESYNYSEKKNVKSSVSTPINKNVPQPPSKISPTPNSIRRPTPQRGRRPLQKPRTPPPRTNTEELQNSKNNPKDKSEDEQSNSYYSYNEEYSDAVQQSPKPIIRNNRSTGNINTPKNNISVSNSAAPISPTVNRHHNHNIQSPDVNNNSNYDDNNNNNNFNNKIDDNNIDSNKVDANVIDSNKIDSNIQRNVQSDIQNNRASAPNFYNNPNENQTGIDKIRNVNSVTNQVSSPSFPRISGSPSNANSPDSYLDQSYQITYEKALSLWRRAVQMTKNDVIVFRSQPSHNKKYGRVQIVCNQNPVSFDSPYFQGMVVRHQNGSRFTVFGKPNGAQDPPQLAGISFIDLSGDDSRIRYFRLAIPEEGNIYNTQNKENDLSRLASIGNPVPGVRIWSSSLPKKHENGKLTLDMGPYQVKRSLKNFVIRDTDESILFLIFKTVNGICKIKTRKPITPIVAFGLGVAIMTSMK</sequence>
<dbReference type="EMBL" id="JAPFFF010000004">
    <property type="protein sequence ID" value="KAK8891570.1"/>
    <property type="molecule type" value="Genomic_DNA"/>
</dbReference>
<feature type="compositionally biased region" description="Polar residues" evidence="1">
    <location>
        <begin position="62"/>
        <end position="73"/>
    </location>
</feature>
<evidence type="ECO:0000313" key="2">
    <source>
        <dbReference type="EMBL" id="KAK8891570.1"/>
    </source>
</evidence>